<dbReference type="InterPro" id="IPR046953">
    <property type="entry name" value="Spore_GerAC-like_C"/>
</dbReference>
<keyword evidence="3" id="KW-0309">Germination</keyword>
<dbReference type="PROSITE" id="PS51257">
    <property type="entry name" value="PROKAR_LIPOPROTEIN"/>
    <property type="match status" value="1"/>
</dbReference>
<evidence type="ECO:0000259" key="9">
    <source>
        <dbReference type="Pfam" id="PF25198"/>
    </source>
</evidence>
<evidence type="ECO:0000256" key="2">
    <source>
        <dbReference type="ARBA" id="ARBA00007886"/>
    </source>
</evidence>
<evidence type="ECO:0000256" key="1">
    <source>
        <dbReference type="ARBA" id="ARBA00004635"/>
    </source>
</evidence>
<evidence type="ECO:0000259" key="8">
    <source>
        <dbReference type="Pfam" id="PF05504"/>
    </source>
</evidence>
<keyword evidence="7" id="KW-0449">Lipoprotein</keyword>
<accession>A0AA46Q3E6</accession>
<keyword evidence="5" id="KW-0472">Membrane</keyword>
<dbReference type="Pfam" id="PF05504">
    <property type="entry name" value="Spore_GerAC"/>
    <property type="match status" value="1"/>
</dbReference>
<evidence type="ECO:0000256" key="6">
    <source>
        <dbReference type="ARBA" id="ARBA00023139"/>
    </source>
</evidence>
<dbReference type="RefSeq" id="WP_263599633.1">
    <property type="nucleotide sequence ID" value="NZ_CP107027.1"/>
</dbReference>
<dbReference type="GO" id="GO:0009847">
    <property type="term" value="P:spore germination"/>
    <property type="evidence" value="ECO:0007669"/>
    <property type="project" value="InterPro"/>
</dbReference>
<dbReference type="GO" id="GO:0016020">
    <property type="term" value="C:membrane"/>
    <property type="evidence" value="ECO:0007669"/>
    <property type="project" value="UniProtKB-SubCell"/>
</dbReference>
<evidence type="ECO:0000256" key="4">
    <source>
        <dbReference type="ARBA" id="ARBA00022729"/>
    </source>
</evidence>
<evidence type="ECO:0000313" key="10">
    <source>
        <dbReference type="EMBL" id="UYG95369.1"/>
    </source>
</evidence>
<dbReference type="InterPro" id="IPR057336">
    <property type="entry name" value="GerAC_N"/>
</dbReference>
<dbReference type="InterPro" id="IPR008844">
    <property type="entry name" value="Spore_GerAC-like"/>
</dbReference>
<dbReference type="EMBL" id="CP107027">
    <property type="protein sequence ID" value="UYG95369.1"/>
    <property type="molecule type" value="Genomic_DNA"/>
</dbReference>
<organism evidence="10 11">
    <name type="scientific">Cytobacillus firmus</name>
    <name type="common">Bacillus firmus</name>
    <dbReference type="NCBI Taxonomy" id="1399"/>
    <lineage>
        <taxon>Bacteria</taxon>
        <taxon>Bacillati</taxon>
        <taxon>Bacillota</taxon>
        <taxon>Bacilli</taxon>
        <taxon>Bacillales</taxon>
        <taxon>Bacillaceae</taxon>
        <taxon>Cytobacillus</taxon>
    </lineage>
</organism>
<feature type="domain" description="Spore germination protein N-terminal" evidence="9">
    <location>
        <begin position="25"/>
        <end position="189"/>
    </location>
</feature>
<evidence type="ECO:0000256" key="3">
    <source>
        <dbReference type="ARBA" id="ARBA00022544"/>
    </source>
</evidence>
<dbReference type="PANTHER" id="PTHR35789">
    <property type="entry name" value="SPORE GERMINATION PROTEIN B3"/>
    <property type="match status" value="1"/>
</dbReference>
<dbReference type="Proteomes" id="UP001163104">
    <property type="component" value="Chromosome"/>
</dbReference>
<keyword evidence="4" id="KW-0732">Signal</keyword>
<sequence>MNRWFLPVLIVFLVAMLSGCGRNIPLEDLTIALILGIDLDEENNLIFSESSPVFNKEAKQSAETYQTETKSIRESRRYFDSLSTGKVTAAKIQVLLIGKRILEHEDWFSILDTVYRNPAFSINTRVIVVDGPVSNVMFYEAKDKPQLSLYLKGVVDNNIDRTRTVIATLQTLHRQMYEKGITPSLSEIKKDGDIKLTGVTLLDKKGKYVDTLGIQDSSLLVLLKDEQKEELTLSMPMAKLIEEAGIFHRNELSLDVVKANIKVMTSYEQGKFHFNYKIKLAVNIIERLFPADSVKEKELQKLIENELRSRFEDVIKKIQENKIDPIGLGIHARAFQYEQYKKVEEHWGEALAHSNINVSVDVTIKSTGAIR</sequence>
<comment type="similarity">
    <text evidence="2">Belongs to the GerABKC lipoprotein family.</text>
</comment>
<protein>
    <submittedName>
        <fullName evidence="10">Ger(X)C family spore germination protein</fullName>
    </submittedName>
</protein>
<reference evidence="10" key="1">
    <citation type="submission" date="2022-10" db="EMBL/GenBank/DDBJ databases">
        <title>Mechanism of multi-heavy metal repair in Cytobacillus Firmus M7.</title>
        <authorList>
            <person name="Li X."/>
            <person name="Yu C."/>
        </authorList>
    </citation>
    <scope>NUCLEOTIDE SEQUENCE</scope>
    <source>
        <strain evidence="10">M7</strain>
    </source>
</reference>
<keyword evidence="6" id="KW-0564">Palmitate</keyword>
<evidence type="ECO:0000256" key="5">
    <source>
        <dbReference type="ARBA" id="ARBA00023136"/>
    </source>
</evidence>
<dbReference type="Gene3D" id="3.30.300.210">
    <property type="entry name" value="Nutrient germinant receptor protein C, domain 3"/>
    <property type="match status" value="1"/>
</dbReference>
<name>A0AA46Q3E6_CYTFI</name>
<dbReference type="PANTHER" id="PTHR35789:SF1">
    <property type="entry name" value="SPORE GERMINATION PROTEIN B3"/>
    <property type="match status" value="1"/>
</dbReference>
<comment type="subcellular location">
    <subcellularLocation>
        <location evidence="1">Membrane</location>
        <topology evidence="1">Lipid-anchor</topology>
    </subcellularLocation>
</comment>
<dbReference type="AlphaFoldDB" id="A0AA46Q3E6"/>
<feature type="domain" description="Spore germination GerAC-like C-terminal" evidence="8">
    <location>
        <begin position="197"/>
        <end position="368"/>
    </location>
</feature>
<dbReference type="NCBIfam" id="TIGR02887">
    <property type="entry name" value="spore_ger_x_C"/>
    <property type="match status" value="1"/>
</dbReference>
<evidence type="ECO:0000313" key="11">
    <source>
        <dbReference type="Proteomes" id="UP001163104"/>
    </source>
</evidence>
<dbReference type="Pfam" id="PF25198">
    <property type="entry name" value="Spore_GerAC_N"/>
    <property type="match status" value="1"/>
</dbReference>
<gene>
    <name evidence="10" type="ORF">OD459_24865</name>
</gene>
<dbReference type="InterPro" id="IPR038501">
    <property type="entry name" value="Spore_GerAC_C_sf"/>
</dbReference>
<proteinExistence type="inferred from homology"/>
<evidence type="ECO:0000256" key="7">
    <source>
        <dbReference type="ARBA" id="ARBA00023288"/>
    </source>
</evidence>